<comment type="similarity">
    <text evidence="1">Belongs to the pyridoxine kinase family.</text>
</comment>
<dbReference type="AlphaFoldDB" id="A0AAW1SIL1"/>
<dbReference type="Pfam" id="PF08543">
    <property type="entry name" value="Phos_pyr_kin"/>
    <property type="match status" value="1"/>
</dbReference>
<dbReference type="NCBIfam" id="TIGR00687">
    <property type="entry name" value="pyridox_kin"/>
    <property type="match status" value="1"/>
</dbReference>
<dbReference type="Proteomes" id="UP001445335">
    <property type="component" value="Unassembled WGS sequence"/>
</dbReference>
<feature type="domain" description="Pyridoxamine kinase/Phosphomethylpyrimidine kinase" evidence="7">
    <location>
        <begin position="79"/>
        <end position="260"/>
    </location>
</feature>
<proteinExistence type="inferred from homology"/>
<dbReference type="SUPFAM" id="SSF53613">
    <property type="entry name" value="Ribokinase-like"/>
    <property type="match status" value="1"/>
</dbReference>
<dbReference type="GO" id="GO:0008478">
    <property type="term" value="F:pyridoxal kinase activity"/>
    <property type="evidence" value="ECO:0007669"/>
    <property type="project" value="UniProtKB-EC"/>
</dbReference>
<dbReference type="Gene3D" id="3.40.1190.20">
    <property type="match status" value="1"/>
</dbReference>
<evidence type="ECO:0000256" key="4">
    <source>
        <dbReference type="ARBA" id="ARBA00022741"/>
    </source>
</evidence>
<dbReference type="InterPro" id="IPR013749">
    <property type="entry name" value="PM/HMP-P_kinase-1"/>
</dbReference>
<evidence type="ECO:0000256" key="5">
    <source>
        <dbReference type="ARBA" id="ARBA00022777"/>
    </source>
</evidence>
<dbReference type="GO" id="GO:0005829">
    <property type="term" value="C:cytosol"/>
    <property type="evidence" value="ECO:0007669"/>
    <property type="project" value="TreeGrafter"/>
</dbReference>
<comment type="caution">
    <text evidence="8">The sequence shown here is derived from an EMBL/GenBank/DDBJ whole genome shotgun (WGS) entry which is preliminary data.</text>
</comment>
<name>A0AAW1SIL1_9CHLO</name>
<evidence type="ECO:0000259" key="7">
    <source>
        <dbReference type="Pfam" id="PF08543"/>
    </source>
</evidence>
<keyword evidence="3" id="KW-0808">Transferase</keyword>
<gene>
    <name evidence="8" type="ORF">WJX81_002662</name>
</gene>
<reference evidence="8 9" key="1">
    <citation type="journal article" date="2024" name="Nat. Commun.">
        <title>Phylogenomics reveals the evolutionary origins of lichenization in chlorophyte algae.</title>
        <authorList>
            <person name="Puginier C."/>
            <person name="Libourel C."/>
            <person name="Otte J."/>
            <person name="Skaloud P."/>
            <person name="Haon M."/>
            <person name="Grisel S."/>
            <person name="Petersen M."/>
            <person name="Berrin J.G."/>
            <person name="Delaux P.M."/>
            <person name="Dal Grande F."/>
            <person name="Keller J."/>
        </authorList>
    </citation>
    <scope>NUCLEOTIDE SEQUENCE [LARGE SCALE GENOMIC DNA]</scope>
    <source>
        <strain evidence="8 9">SAG 245.80</strain>
    </source>
</reference>
<evidence type="ECO:0000256" key="1">
    <source>
        <dbReference type="ARBA" id="ARBA00008805"/>
    </source>
</evidence>
<organism evidence="8 9">
    <name type="scientific">Elliptochloris bilobata</name>
    <dbReference type="NCBI Taxonomy" id="381761"/>
    <lineage>
        <taxon>Eukaryota</taxon>
        <taxon>Viridiplantae</taxon>
        <taxon>Chlorophyta</taxon>
        <taxon>core chlorophytes</taxon>
        <taxon>Trebouxiophyceae</taxon>
        <taxon>Trebouxiophyceae incertae sedis</taxon>
        <taxon>Elliptochloris clade</taxon>
        <taxon>Elliptochloris</taxon>
    </lineage>
</organism>
<evidence type="ECO:0000256" key="3">
    <source>
        <dbReference type="ARBA" id="ARBA00022679"/>
    </source>
</evidence>
<dbReference type="PANTHER" id="PTHR10534:SF2">
    <property type="entry name" value="PYRIDOXAL KINASE"/>
    <property type="match status" value="1"/>
</dbReference>
<keyword evidence="9" id="KW-1185">Reference proteome</keyword>
<dbReference type="InterPro" id="IPR029056">
    <property type="entry name" value="Ribokinase-like"/>
</dbReference>
<protein>
    <recommendedName>
        <fullName evidence="2">pyridoxal kinase</fullName>
        <ecNumber evidence="2">2.7.1.35</ecNumber>
    </recommendedName>
</protein>
<dbReference type="CDD" id="cd01173">
    <property type="entry name" value="pyridoxal_pyridoxamine_kinase"/>
    <property type="match status" value="1"/>
</dbReference>
<keyword evidence="5" id="KW-0418">Kinase</keyword>
<dbReference type="EMBL" id="JALJOU010000002">
    <property type="protein sequence ID" value="KAK9845799.1"/>
    <property type="molecule type" value="Genomic_DNA"/>
</dbReference>
<dbReference type="GO" id="GO:0009443">
    <property type="term" value="P:pyridoxal 5'-phosphate salvage"/>
    <property type="evidence" value="ECO:0007669"/>
    <property type="project" value="InterPro"/>
</dbReference>
<accession>A0AAW1SIL1</accession>
<dbReference type="EC" id="2.7.1.35" evidence="2"/>
<evidence type="ECO:0000256" key="6">
    <source>
        <dbReference type="ARBA" id="ARBA00022840"/>
    </source>
</evidence>
<evidence type="ECO:0000313" key="8">
    <source>
        <dbReference type="EMBL" id="KAK9845799.1"/>
    </source>
</evidence>
<keyword evidence="4" id="KW-0547">Nucleotide-binding</keyword>
<evidence type="ECO:0000313" key="9">
    <source>
        <dbReference type="Proteomes" id="UP001445335"/>
    </source>
</evidence>
<sequence length="306" mass="33155">MYSTVRHASHVVHGYVGNKCAVFPLQLLGFDVDAVNSVQFSNHTGYPTVRGHKLDGPGLWELVEGLQSNGLLQYTHLLTGYIGSASLLKTIVRLVELLRRQNPELTYVCDPVMGDDGRLYVPEDAAAVYGEAIVPLASVLTPNQFEAERLTGREIRSEGDALAACRALHERGPATVVITSVSLPSARGETLLVASTSLPQADGSWQALKLRIPRVDGYFTGTGDLMTTLLLARLHERPDNLRAAVEAAVAGLQAVLLRTIEAAGDAAHSIEATSEVARLRELRIVQNQHLLRNPEVKLFAEALEPT</sequence>
<dbReference type="GO" id="GO:0005524">
    <property type="term" value="F:ATP binding"/>
    <property type="evidence" value="ECO:0007669"/>
    <property type="project" value="UniProtKB-KW"/>
</dbReference>
<evidence type="ECO:0000256" key="2">
    <source>
        <dbReference type="ARBA" id="ARBA00012104"/>
    </source>
</evidence>
<keyword evidence="6" id="KW-0067">ATP-binding</keyword>
<dbReference type="InterPro" id="IPR004625">
    <property type="entry name" value="PyrdxlKinase"/>
</dbReference>
<dbReference type="PANTHER" id="PTHR10534">
    <property type="entry name" value="PYRIDOXAL KINASE"/>
    <property type="match status" value="1"/>
</dbReference>